<accession>A0A0D2NZQ6</accession>
<name>A0A0D2NZQ6_HYPSF</name>
<proteinExistence type="predicted"/>
<sequence>MHAARRPLTYLPTRVTLQAPPALLGSAGTSLARPAPLRACVRACCLRGSAGAQAFIRATSTNAPHNYAQTPIRARRRPLHKRPAGARTSPQHSMTNPQAVAVPPSPCPIPPFPFRHLAYSQPPTYHPPTSPIPGAQI</sequence>
<evidence type="ECO:0000313" key="3">
    <source>
        <dbReference type="Proteomes" id="UP000054270"/>
    </source>
</evidence>
<dbReference type="EMBL" id="KN817706">
    <property type="protein sequence ID" value="KJA13910.1"/>
    <property type="molecule type" value="Genomic_DNA"/>
</dbReference>
<evidence type="ECO:0000313" key="2">
    <source>
        <dbReference type="EMBL" id="KJA13910.1"/>
    </source>
</evidence>
<dbReference type="Proteomes" id="UP000054270">
    <property type="component" value="Unassembled WGS sequence"/>
</dbReference>
<organism evidence="2 3">
    <name type="scientific">Hypholoma sublateritium (strain FD-334 SS-4)</name>
    <dbReference type="NCBI Taxonomy" id="945553"/>
    <lineage>
        <taxon>Eukaryota</taxon>
        <taxon>Fungi</taxon>
        <taxon>Dikarya</taxon>
        <taxon>Basidiomycota</taxon>
        <taxon>Agaricomycotina</taxon>
        <taxon>Agaricomycetes</taxon>
        <taxon>Agaricomycetidae</taxon>
        <taxon>Agaricales</taxon>
        <taxon>Agaricineae</taxon>
        <taxon>Strophariaceae</taxon>
        <taxon>Hypholoma</taxon>
    </lineage>
</organism>
<keyword evidence="3" id="KW-1185">Reference proteome</keyword>
<protein>
    <submittedName>
        <fullName evidence="2">Uncharacterized protein</fullName>
    </submittedName>
</protein>
<dbReference type="AlphaFoldDB" id="A0A0D2NZQ6"/>
<feature type="compositionally biased region" description="Polar residues" evidence="1">
    <location>
        <begin position="88"/>
        <end position="98"/>
    </location>
</feature>
<evidence type="ECO:0000256" key="1">
    <source>
        <dbReference type="SAM" id="MobiDB-lite"/>
    </source>
</evidence>
<reference evidence="3" key="1">
    <citation type="submission" date="2014-04" db="EMBL/GenBank/DDBJ databases">
        <title>Evolutionary Origins and Diversification of the Mycorrhizal Mutualists.</title>
        <authorList>
            <consortium name="DOE Joint Genome Institute"/>
            <consortium name="Mycorrhizal Genomics Consortium"/>
            <person name="Kohler A."/>
            <person name="Kuo A."/>
            <person name="Nagy L.G."/>
            <person name="Floudas D."/>
            <person name="Copeland A."/>
            <person name="Barry K.W."/>
            <person name="Cichocki N."/>
            <person name="Veneault-Fourrey C."/>
            <person name="LaButti K."/>
            <person name="Lindquist E.A."/>
            <person name="Lipzen A."/>
            <person name="Lundell T."/>
            <person name="Morin E."/>
            <person name="Murat C."/>
            <person name="Riley R."/>
            <person name="Ohm R."/>
            <person name="Sun H."/>
            <person name="Tunlid A."/>
            <person name="Henrissat B."/>
            <person name="Grigoriev I.V."/>
            <person name="Hibbett D.S."/>
            <person name="Martin F."/>
        </authorList>
    </citation>
    <scope>NUCLEOTIDE SEQUENCE [LARGE SCALE GENOMIC DNA]</scope>
    <source>
        <strain evidence="3">FD-334 SS-4</strain>
    </source>
</reference>
<feature type="region of interest" description="Disordered" evidence="1">
    <location>
        <begin position="77"/>
        <end position="105"/>
    </location>
</feature>
<gene>
    <name evidence="2" type="ORF">HYPSUDRAFT_209149</name>
</gene>